<protein>
    <recommendedName>
        <fullName evidence="9">C2H2-type domain-containing protein</fullName>
    </recommendedName>
</protein>
<dbReference type="Gene3D" id="3.30.160.60">
    <property type="entry name" value="Classic Zinc Finger"/>
    <property type="match status" value="7"/>
</dbReference>
<feature type="domain" description="C2H2-type" evidence="9">
    <location>
        <begin position="286"/>
        <end position="313"/>
    </location>
</feature>
<dbReference type="AlphaFoldDB" id="A0A553NXY9"/>
<feature type="domain" description="C2H2-type" evidence="9">
    <location>
        <begin position="375"/>
        <end position="402"/>
    </location>
</feature>
<dbReference type="GO" id="GO:0000981">
    <property type="term" value="F:DNA-binding transcription factor activity, RNA polymerase II-specific"/>
    <property type="evidence" value="ECO:0007669"/>
    <property type="project" value="TreeGrafter"/>
</dbReference>
<dbReference type="Pfam" id="PF00096">
    <property type="entry name" value="zf-C2H2"/>
    <property type="match status" value="5"/>
</dbReference>
<keyword evidence="6" id="KW-0539">Nucleus</keyword>
<dbReference type="OMA" id="KRAKHEC"/>
<name>A0A553NXY9_TIGCA</name>
<accession>A0A553NXY9</accession>
<evidence type="ECO:0000313" key="11">
    <source>
        <dbReference type="Proteomes" id="UP000318571"/>
    </source>
</evidence>
<dbReference type="Proteomes" id="UP000318571">
    <property type="component" value="Chromosome 9"/>
</dbReference>
<organism evidence="10 11">
    <name type="scientific">Tigriopus californicus</name>
    <name type="common">Marine copepod</name>
    <dbReference type="NCBI Taxonomy" id="6832"/>
    <lineage>
        <taxon>Eukaryota</taxon>
        <taxon>Metazoa</taxon>
        <taxon>Ecdysozoa</taxon>
        <taxon>Arthropoda</taxon>
        <taxon>Crustacea</taxon>
        <taxon>Multicrustacea</taxon>
        <taxon>Hexanauplia</taxon>
        <taxon>Copepoda</taxon>
        <taxon>Harpacticoida</taxon>
        <taxon>Harpacticidae</taxon>
        <taxon>Tigriopus</taxon>
    </lineage>
</organism>
<keyword evidence="5" id="KW-0862">Zinc</keyword>
<dbReference type="GO" id="GO:0000977">
    <property type="term" value="F:RNA polymerase II transcription regulatory region sequence-specific DNA binding"/>
    <property type="evidence" value="ECO:0007669"/>
    <property type="project" value="TreeGrafter"/>
</dbReference>
<keyword evidence="11" id="KW-1185">Reference proteome</keyword>
<dbReference type="SMART" id="SM00355">
    <property type="entry name" value="ZnF_C2H2"/>
    <property type="match status" value="9"/>
</dbReference>
<keyword evidence="4 7" id="KW-0863">Zinc-finger</keyword>
<feature type="domain" description="C2H2-type" evidence="9">
    <location>
        <begin position="165"/>
        <end position="192"/>
    </location>
</feature>
<evidence type="ECO:0000256" key="5">
    <source>
        <dbReference type="ARBA" id="ARBA00022833"/>
    </source>
</evidence>
<reference evidence="10 11" key="1">
    <citation type="journal article" date="2018" name="Nat. Ecol. Evol.">
        <title>Genomic signatures of mitonuclear coevolution across populations of Tigriopus californicus.</title>
        <authorList>
            <person name="Barreto F.S."/>
            <person name="Watson E.T."/>
            <person name="Lima T.G."/>
            <person name="Willett C.S."/>
            <person name="Edmands S."/>
            <person name="Li W."/>
            <person name="Burton R.S."/>
        </authorList>
    </citation>
    <scope>NUCLEOTIDE SEQUENCE [LARGE SCALE GENOMIC DNA]</scope>
    <source>
        <strain evidence="10 11">San Diego</strain>
    </source>
</reference>
<dbReference type="SUPFAM" id="SSF57667">
    <property type="entry name" value="beta-beta-alpha zinc fingers"/>
    <property type="match status" value="4"/>
</dbReference>
<evidence type="ECO:0000256" key="7">
    <source>
        <dbReference type="PROSITE-ProRule" id="PRU00042"/>
    </source>
</evidence>
<comment type="subcellular location">
    <subcellularLocation>
        <location evidence="1">Nucleus</location>
    </subcellularLocation>
</comment>
<dbReference type="InterPro" id="IPR013087">
    <property type="entry name" value="Znf_C2H2_type"/>
</dbReference>
<feature type="domain" description="C2H2-type" evidence="9">
    <location>
        <begin position="314"/>
        <end position="341"/>
    </location>
</feature>
<dbReference type="GO" id="GO:0005634">
    <property type="term" value="C:nucleus"/>
    <property type="evidence" value="ECO:0007669"/>
    <property type="project" value="UniProtKB-SubCell"/>
</dbReference>
<feature type="domain" description="C2H2-type" evidence="9">
    <location>
        <begin position="137"/>
        <end position="164"/>
    </location>
</feature>
<feature type="domain" description="C2H2-type" evidence="9">
    <location>
        <begin position="342"/>
        <end position="369"/>
    </location>
</feature>
<dbReference type="GO" id="GO:0008270">
    <property type="term" value="F:zinc ion binding"/>
    <property type="evidence" value="ECO:0007669"/>
    <property type="project" value="UniProtKB-KW"/>
</dbReference>
<feature type="domain" description="C2H2-type" evidence="9">
    <location>
        <begin position="193"/>
        <end position="220"/>
    </location>
</feature>
<dbReference type="PROSITE" id="PS00028">
    <property type="entry name" value="ZINC_FINGER_C2H2_1"/>
    <property type="match status" value="7"/>
</dbReference>
<keyword evidence="3" id="KW-0677">Repeat</keyword>
<gene>
    <name evidence="10" type="ORF">TCAL_02451</name>
</gene>
<dbReference type="InterPro" id="IPR036236">
    <property type="entry name" value="Znf_C2H2_sf"/>
</dbReference>
<proteinExistence type="predicted"/>
<dbReference type="PANTHER" id="PTHR24379">
    <property type="entry name" value="KRAB AND ZINC FINGER DOMAIN-CONTAINING"/>
    <property type="match status" value="1"/>
</dbReference>
<dbReference type="EMBL" id="VCGU01000009">
    <property type="protein sequence ID" value="TRY70302.1"/>
    <property type="molecule type" value="Genomic_DNA"/>
</dbReference>
<evidence type="ECO:0000256" key="1">
    <source>
        <dbReference type="ARBA" id="ARBA00004123"/>
    </source>
</evidence>
<dbReference type="FunFam" id="3.30.160.60:FF:002460">
    <property type="entry name" value="Zgc:174574"/>
    <property type="match status" value="1"/>
</dbReference>
<evidence type="ECO:0000313" key="10">
    <source>
        <dbReference type="EMBL" id="TRY70302.1"/>
    </source>
</evidence>
<feature type="region of interest" description="Disordered" evidence="8">
    <location>
        <begin position="1"/>
        <end position="40"/>
    </location>
</feature>
<feature type="compositionally biased region" description="Acidic residues" evidence="8">
    <location>
        <begin position="1"/>
        <end position="31"/>
    </location>
</feature>
<dbReference type="PROSITE" id="PS50157">
    <property type="entry name" value="ZINC_FINGER_C2H2_2"/>
    <property type="match status" value="8"/>
</dbReference>
<feature type="domain" description="C2H2-type" evidence="9">
    <location>
        <begin position="221"/>
        <end position="249"/>
    </location>
</feature>
<evidence type="ECO:0000256" key="4">
    <source>
        <dbReference type="ARBA" id="ARBA00022771"/>
    </source>
</evidence>
<evidence type="ECO:0000256" key="3">
    <source>
        <dbReference type="ARBA" id="ARBA00022737"/>
    </source>
</evidence>
<keyword evidence="2" id="KW-0479">Metal-binding</keyword>
<evidence type="ECO:0000259" key="9">
    <source>
        <dbReference type="PROSITE" id="PS50157"/>
    </source>
</evidence>
<comment type="caution">
    <text evidence="10">The sequence shown here is derived from an EMBL/GenBank/DDBJ whole genome shotgun (WGS) entry which is preliminary data.</text>
</comment>
<dbReference type="FunFam" id="3.30.160.60:FF:000870">
    <property type="entry name" value="zinc finger protein 197 isoform X1"/>
    <property type="match status" value="1"/>
</dbReference>
<evidence type="ECO:0000256" key="6">
    <source>
        <dbReference type="ARBA" id="ARBA00023242"/>
    </source>
</evidence>
<evidence type="ECO:0000256" key="8">
    <source>
        <dbReference type="SAM" id="MobiDB-lite"/>
    </source>
</evidence>
<dbReference type="PANTHER" id="PTHR24379:SF127">
    <property type="entry name" value="BLOODY FINGERS-RELATED"/>
    <property type="match status" value="1"/>
</dbReference>
<evidence type="ECO:0000256" key="2">
    <source>
        <dbReference type="ARBA" id="ARBA00022723"/>
    </source>
</evidence>
<dbReference type="STRING" id="6832.A0A553NXY9"/>
<sequence>MDNDGDDPDSLAPLDGDDPDSLAPLDGDDPDSLAPLDGDVPPSSWIQLNLPLQSIQWCPKCGHSPQNVLAHLSDCFQSPESFQISLDPWEPFQDKATRSRVPPEGLGSKQTKVKVKVKRVQSEKKVERRMTVKRAKHECPVCFKKFRSAQYLPDHMNTHTGERPYQCDKCDKTFRNRTVLRQHLSTHSLAKTYQCDKCDKTFKRLESLRYHESSHSTARPWICPTCGKTFRNDKDLRIHERTVHSDQVQVKKETSDKPKSCELCAETFKNYNAYHYHKKTKHCLGHTCVKCDFVAPTQGQLDMHMRKHTGEKPFSCRFCDKKFTRASLRKVHEARHTGNSLFSCTTCGKGFPQKSELRSHERTHESREKVIAEQLECGACGECVDTKADYEVHLRLHQHDVSTLGSIPEQNIGPTEDIFQDINESEVLGAEHQSSLDYNPCLAMLKNE</sequence>
<dbReference type="FunFam" id="3.30.160.60:FF:000624">
    <property type="entry name" value="zinc finger protein 697"/>
    <property type="match status" value="1"/>
</dbReference>